<sequence>MVVDTNAYLQVTGSQITLDGRPILLKGASLGGWMLMENFMGGFTGQENQARSALAGVLGPEKAAYFFDRWLEHYFTDGDAALLAKIGFNCVRIAVNYRHFEDDLEPRVLKPDGFRHLDRVVDLCARHGIYTVIDLHALPGGQNIDWHSDNNTNQALFWDHKDFQDRAVWLWEQLATHYRDNTWVAGYNPMNEPTDAQHTRLQAFYLRIEKAIRAVDPDHILFLDGNSFGYDFSAFKTPLPNCVYSCHDYSVYGFPSAPERYTGTDEQIAYHERTFQRKADFMLATGTPIWNSEFGPTYAIPADKDWEAVNAARYDVLRLQLDINRRHGASYSLWTYKDIGVMGLVYPDAGTPLLRLLAPFIAKKKAVSADGWGFDETPVKHVFGPLEEWFAQVSPGLEKAYPPTWKIKKHVLRQVRGLLLSEQLASEWASYFAGMDEDELDQLARSWHIDNCVQREKLVAIMSEDALSTKW</sequence>
<evidence type="ECO:0000313" key="6">
    <source>
        <dbReference type="EMBL" id="BEI89344.1"/>
    </source>
</evidence>
<comment type="similarity">
    <text evidence="1 4">Belongs to the glycosyl hydrolase 5 (cellulase A) family.</text>
</comment>
<keyword evidence="3 4" id="KW-0326">Glycosidase</keyword>
<dbReference type="PANTHER" id="PTHR31297:SF13">
    <property type="entry name" value="PUTATIVE-RELATED"/>
    <property type="match status" value="1"/>
</dbReference>
<protein>
    <recommendedName>
        <fullName evidence="5">Glycoside hydrolase family 5 domain-containing protein</fullName>
    </recommendedName>
</protein>
<evidence type="ECO:0000313" key="7">
    <source>
        <dbReference type="Proteomes" id="UP001233271"/>
    </source>
</evidence>
<dbReference type="KEGG" id="ccac:CcaHIS019_0207060"/>
<dbReference type="Gene3D" id="3.20.20.80">
    <property type="entry name" value="Glycosidases"/>
    <property type="match status" value="1"/>
</dbReference>
<evidence type="ECO:0000256" key="4">
    <source>
        <dbReference type="RuleBase" id="RU361153"/>
    </source>
</evidence>
<name>A0AA48KYF5_9TREE</name>
<dbReference type="PANTHER" id="PTHR31297">
    <property type="entry name" value="GLUCAN ENDO-1,6-BETA-GLUCOSIDASE B"/>
    <property type="match status" value="1"/>
</dbReference>
<dbReference type="GO" id="GO:0005576">
    <property type="term" value="C:extracellular region"/>
    <property type="evidence" value="ECO:0007669"/>
    <property type="project" value="TreeGrafter"/>
</dbReference>
<feature type="domain" description="Glycoside hydrolase family 5" evidence="5">
    <location>
        <begin position="70"/>
        <end position="337"/>
    </location>
</feature>
<evidence type="ECO:0000256" key="3">
    <source>
        <dbReference type="ARBA" id="ARBA00023295"/>
    </source>
</evidence>
<dbReference type="Pfam" id="PF00150">
    <property type="entry name" value="Cellulase"/>
    <property type="match status" value="1"/>
</dbReference>
<evidence type="ECO:0000256" key="1">
    <source>
        <dbReference type="ARBA" id="ARBA00005641"/>
    </source>
</evidence>
<dbReference type="InterPro" id="IPR017853">
    <property type="entry name" value="GH"/>
</dbReference>
<dbReference type="AlphaFoldDB" id="A0AA48KYF5"/>
<proteinExistence type="inferred from homology"/>
<dbReference type="SUPFAM" id="SSF51445">
    <property type="entry name" value="(Trans)glycosidases"/>
    <property type="match status" value="1"/>
</dbReference>
<accession>A0AA48KYF5</accession>
<dbReference type="Proteomes" id="UP001233271">
    <property type="component" value="Chromosome 2"/>
</dbReference>
<dbReference type="GO" id="GO:0009986">
    <property type="term" value="C:cell surface"/>
    <property type="evidence" value="ECO:0007669"/>
    <property type="project" value="TreeGrafter"/>
</dbReference>
<evidence type="ECO:0000259" key="5">
    <source>
        <dbReference type="Pfam" id="PF00150"/>
    </source>
</evidence>
<dbReference type="InterPro" id="IPR050386">
    <property type="entry name" value="Glycosyl_hydrolase_5"/>
</dbReference>
<dbReference type="GO" id="GO:0009251">
    <property type="term" value="P:glucan catabolic process"/>
    <property type="evidence" value="ECO:0007669"/>
    <property type="project" value="TreeGrafter"/>
</dbReference>
<dbReference type="GeneID" id="85493215"/>
<evidence type="ECO:0000256" key="2">
    <source>
        <dbReference type="ARBA" id="ARBA00022801"/>
    </source>
</evidence>
<dbReference type="InterPro" id="IPR001547">
    <property type="entry name" value="Glyco_hydro_5"/>
</dbReference>
<dbReference type="EMBL" id="AP028213">
    <property type="protein sequence ID" value="BEI89344.1"/>
    <property type="molecule type" value="Genomic_DNA"/>
</dbReference>
<dbReference type="FunFam" id="3.20.20.80:FF:000130">
    <property type="entry name" value="Endoglucanase C"/>
    <property type="match status" value="1"/>
</dbReference>
<keyword evidence="2 4" id="KW-0378">Hydrolase</keyword>
<dbReference type="GO" id="GO:0008422">
    <property type="term" value="F:beta-glucosidase activity"/>
    <property type="evidence" value="ECO:0007669"/>
    <property type="project" value="TreeGrafter"/>
</dbReference>
<reference evidence="6" key="1">
    <citation type="journal article" date="2023" name="BMC Genomics">
        <title>Chromosome-level genome assemblies of Cutaneotrichosporon spp. (Trichosporonales, Basidiomycota) reveal imbalanced evolution between nucleotide sequences and chromosome synteny.</title>
        <authorList>
            <person name="Kobayashi Y."/>
            <person name="Kayamori A."/>
            <person name="Aoki K."/>
            <person name="Shiwa Y."/>
            <person name="Matsutani M."/>
            <person name="Fujita N."/>
            <person name="Sugita T."/>
            <person name="Iwasaki W."/>
            <person name="Tanaka N."/>
            <person name="Takashima M."/>
        </authorList>
    </citation>
    <scope>NUCLEOTIDE SEQUENCE</scope>
    <source>
        <strain evidence="6">HIS019</strain>
    </source>
</reference>
<organism evidence="6 7">
    <name type="scientific">Cutaneotrichosporon cavernicola</name>
    <dbReference type="NCBI Taxonomy" id="279322"/>
    <lineage>
        <taxon>Eukaryota</taxon>
        <taxon>Fungi</taxon>
        <taxon>Dikarya</taxon>
        <taxon>Basidiomycota</taxon>
        <taxon>Agaricomycotina</taxon>
        <taxon>Tremellomycetes</taxon>
        <taxon>Trichosporonales</taxon>
        <taxon>Trichosporonaceae</taxon>
        <taxon>Cutaneotrichosporon</taxon>
    </lineage>
</organism>
<dbReference type="RefSeq" id="XP_060454610.1">
    <property type="nucleotide sequence ID" value="XM_060597748.1"/>
</dbReference>
<gene>
    <name evidence="6" type="ORF">CcaverHIS019_0207060</name>
</gene>
<keyword evidence="7" id="KW-1185">Reference proteome</keyword>